<dbReference type="EMBL" id="JBEDUW010000002">
    <property type="protein sequence ID" value="KAK9945460.1"/>
    <property type="molecule type" value="Genomic_DNA"/>
</dbReference>
<feature type="compositionally biased region" description="Basic and acidic residues" evidence="1">
    <location>
        <begin position="249"/>
        <end position="258"/>
    </location>
</feature>
<proteinExistence type="predicted"/>
<name>A0AAW1YAA4_RUBAR</name>
<evidence type="ECO:0000313" key="2">
    <source>
        <dbReference type="EMBL" id="KAK9945460.1"/>
    </source>
</evidence>
<comment type="caution">
    <text evidence="2">The sequence shown here is derived from an EMBL/GenBank/DDBJ whole genome shotgun (WGS) entry which is preliminary data.</text>
</comment>
<feature type="compositionally biased region" description="Low complexity" evidence="1">
    <location>
        <begin position="228"/>
        <end position="248"/>
    </location>
</feature>
<organism evidence="2 3">
    <name type="scientific">Rubus argutus</name>
    <name type="common">Southern blackberry</name>
    <dbReference type="NCBI Taxonomy" id="59490"/>
    <lineage>
        <taxon>Eukaryota</taxon>
        <taxon>Viridiplantae</taxon>
        <taxon>Streptophyta</taxon>
        <taxon>Embryophyta</taxon>
        <taxon>Tracheophyta</taxon>
        <taxon>Spermatophyta</taxon>
        <taxon>Magnoliopsida</taxon>
        <taxon>eudicotyledons</taxon>
        <taxon>Gunneridae</taxon>
        <taxon>Pentapetalae</taxon>
        <taxon>rosids</taxon>
        <taxon>fabids</taxon>
        <taxon>Rosales</taxon>
        <taxon>Rosaceae</taxon>
        <taxon>Rosoideae</taxon>
        <taxon>Rosoideae incertae sedis</taxon>
        <taxon>Rubus</taxon>
    </lineage>
</organism>
<evidence type="ECO:0000313" key="3">
    <source>
        <dbReference type="Proteomes" id="UP001457282"/>
    </source>
</evidence>
<feature type="region of interest" description="Disordered" evidence="1">
    <location>
        <begin position="228"/>
        <end position="258"/>
    </location>
</feature>
<feature type="region of interest" description="Disordered" evidence="1">
    <location>
        <begin position="150"/>
        <end position="169"/>
    </location>
</feature>
<protein>
    <recommendedName>
        <fullName evidence="4">Zinc finger protein</fullName>
    </recommendedName>
</protein>
<reference evidence="2 3" key="1">
    <citation type="journal article" date="2023" name="G3 (Bethesda)">
        <title>A chromosome-length genome assembly and annotation of blackberry (Rubus argutus, cv. 'Hillquist').</title>
        <authorList>
            <person name="Bruna T."/>
            <person name="Aryal R."/>
            <person name="Dudchenko O."/>
            <person name="Sargent D.J."/>
            <person name="Mead D."/>
            <person name="Buti M."/>
            <person name="Cavallini A."/>
            <person name="Hytonen T."/>
            <person name="Andres J."/>
            <person name="Pham M."/>
            <person name="Weisz D."/>
            <person name="Mascagni F."/>
            <person name="Usai G."/>
            <person name="Natali L."/>
            <person name="Bassil N."/>
            <person name="Fernandez G.E."/>
            <person name="Lomsadze A."/>
            <person name="Armour M."/>
            <person name="Olukolu B."/>
            <person name="Poorten T."/>
            <person name="Britton C."/>
            <person name="Davik J."/>
            <person name="Ashrafi H."/>
            <person name="Aiden E.L."/>
            <person name="Borodovsky M."/>
            <person name="Worthington M."/>
        </authorList>
    </citation>
    <scope>NUCLEOTIDE SEQUENCE [LARGE SCALE GENOMIC DNA]</scope>
    <source>
        <strain evidence="2">PI 553951</strain>
    </source>
</reference>
<evidence type="ECO:0008006" key="4">
    <source>
        <dbReference type="Google" id="ProtNLM"/>
    </source>
</evidence>
<keyword evidence="3" id="KW-1185">Reference proteome</keyword>
<sequence length="311" mass="35152">MAACVPVLNLARTNKKRKFVAVNDHDDDTPQSQHKIQRVENDDEDCLTYEAIHESVGHYEPNPNADAASLDDHDHEPNPIALYYLEETNDKPPVLDESQFADIEEMMRNIDETQGLLYDSDLMEFNDVFHDGVLESSKLDDDMVNLIILDDDSDNEDDSPQHHDDVLDSGKVDDNLIILDDSDDKSLQYRPEDVLESSQFDPNVSNYLIVLDDDDDGSVQLQHQLVTTQTQPLGLSSDQSTNEESSASSEERTYDADSHTTLGAADDSKLMDHINFEELDTGSLDDEFDLIKFDGDDDVLNNIQLEDELWK</sequence>
<gene>
    <name evidence="2" type="ORF">M0R45_010975</name>
</gene>
<dbReference type="Proteomes" id="UP001457282">
    <property type="component" value="Unassembled WGS sequence"/>
</dbReference>
<dbReference type="AlphaFoldDB" id="A0AAW1YAA4"/>
<evidence type="ECO:0000256" key="1">
    <source>
        <dbReference type="SAM" id="MobiDB-lite"/>
    </source>
</evidence>
<feature type="compositionally biased region" description="Basic and acidic residues" evidence="1">
    <location>
        <begin position="159"/>
        <end position="169"/>
    </location>
</feature>
<accession>A0AAW1YAA4</accession>